<reference evidence="2" key="1">
    <citation type="submission" date="2023-10" db="EMBL/GenBank/DDBJ databases">
        <authorList>
            <person name="Chen Y."/>
            <person name="Shah S."/>
            <person name="Dougan E. K."/>
            <person name="Thang M."/>
            <person name="Chan C."/>
        </authorList>
    </citation>
    <scope>NUCLEOTIDE SEQUENCE [LARGE SCALE GENOMIC DNA]</scope>
</reference>
<feature type="compositionally biased region" description="Low complexity" evidence="1">
    <location>
        <begin position="30"/>
        <end position="41"/>
    </location>
</feature>
<feature type="compositionally biased region" description="Basic and acidic residues" evidence="1">
    <location>
        <begin position="135"/>
        <end position="144"/>
    </location>
</feature>
<feature type="compositionally biased region" description="Basic and acidic residues" evidence="1">
    <location>
        <begin position="176"/>
        <end position="295"/>
    </location>
</feature>
<accession>A0ABN9UIN9</accession>
<name>A0ABN9UIN9_9DINO</name>
<feature type="compositionally biased region" description="Acidic residues" evidence="1">
    <location>
        <begin position="68"/>
        <end position="77"/>
    </location>
</feature>
<evidence type="ECO:0000256" key="1">
    <source>
        <dbReference type="SAM" id="MobiDB-lite"/>
    </source>
</evidence>
<dbReference type="Proteomes" id="UP001189429">
    <property type="component" value="Unassembled WGS sequence"/>
</dbReference>
<keyword evidence="3" id="KW-1185">Reference proteome</keyword>
<dbReference type="EMBL" id="CAUYUJ010015913">
    <property type="protein sequence ID" value="CAK0859548.1"/>
    <property type="molecule type" value="Genomic_DNA"/>
</dbReference>
<feature type="compositionally biased region" description="Basic and acidic residues" evidence="1">
    <location>
        <begin position="78"/>
        <end position="95"/>
    </location>
</feature>
<feature type="region of interest" description="Disordered" evidence="1">
    <location>
        <begin position="15"/>
        <end position="295"/>
    </location>
</feature>
<feature type="compositionally biased region" description="Basic and acidic residues" evidence="1">
    <location>
        <begin position="48"/>
        <end position="66"/>
    </location>
</feature>
<gene>
    <name evidence="2" type="ORF">PCOR1329_LOCUS48881</name>
</gene>
<organism evidence="2 3">
    <name type="scientific">Prorocentrum cordatum</name>
    <dbReference type="NCBI Taxonomy" id="2364126"/>
    <lineage>
        <taxon>Eukaryota</taxon>
        <taxon>Sar</taxon>
        <taxon>Alveolata</taxon>
        <taxon>Dinophyceae</taxon>
        <taxon>Prorocentrales</taxon>
        <taxon>Prorocentraceae</taxon>
        <taxon>Prorocentrum</taxon>
    </lineage>
</organism>
<evidence type="ECO:0000313" key="3">
    <source>
        <dbReference type="Proteomes" id="UP001189429"/>
    </source>
</evidence>
<sequence length="295" mass="32473">MQGAAHVQLANLEAQAAVAAPGRRQHPHSGRLGPRARGPRPQTAHARSGGEGRDPGEARELLRQDLEPTVDPDEEEELKAPAQRDDAGSADRGDAQGDGPHGGRKAEEEVGGEGGSGSPRKPDERRARGSRSRSPKVEVDEFGRRRGQGAREASPAQAAGAVDDDAQKREGRRSRGRDGRDRGRGGGDRRGRDDRAGDDGGRDGRGRDEPGRDERQRDGDRRGGGERERDRDRRGRGDRGDRGDRERGDRERGDRERGDRGGDRGGDRADRERDRDRDRDRRPSDRDRFGGDRRR</sequence>
<proteinExistence type="predicted"/>
<comment type="caution">
    <text evidence="2">The sequence shown here is derived from an EMBL/GenBank/DDBJ whole genome shotgun (WGS) entry which is preliminary data.</text>
</comment>
<protein>
    <submittedName>
        <fullName evidence="2">Uncharacterized protein</fullName>
    </submittedName>
</protein>
<evidence type="ECO:0000313" key="2">
    <source>
        <dbReference type="EMBL" id="CAK0859548.1"/>
    </source>
</evidence>